<sequence>MPFADHLTLRRRRGHFHGTLTQQGIEQIPRGVVRQFQQPFVHRGECDLAVGSGFAVAIRDLHIDACRFAHPENVAVGGDLHRERVSAVPNPDLGHAELVGGLGQVHQRRRAGVALDRDFVHQPEPVAQTVERALQPRVRTRHLGIDAPAHGERRHEDVGTVAADDRHFDGRRLAVERDHFLLQHALALDRHQHGCRTERHAHLEFRRLARLVVLFLRNQVDAVAIRGFEPPFVRTAHPDAGACQRLAALLVLRACQQDQLAGQAGFDRAEQEAALVGRARAAAAEFLRFRRRVVGVEAADQTPPAGKALALIDLDPHRTTGERFAGRIERHHLRPHAVLVGHPAVGLEAEVKRCGMQGDAGCDGQAFAVRIVVFHLDEQACRANDRRKLVDRNRCRAGTIERQCACGRGARALVAGSAAVLFRIVGAEGLGG</sequence>
<dbReference type="Proteomes" id="UP000019812">
    <property type="component" value="Unassembled WGS sequence"/>
</dbReference>
<proteinExistence type="predicted"/>
<gene>
    <name evidence="1" type="ORF">CAPSK01_001659</name>
</gene>
<evidence type="ECO:0000313" key="1">
    <source>
        <dbReference type="EMBL" id="KFB68804.1"/>
    </source>
</evidence>
<dbReference type="AlphaFoldDB" id="A0A084Y260"/>
<accession>A0A084Y260</accession>
<reference evidence="1 2" key="1">
    <citation type="submission" date="2014-07" db="EMBL/GenBank/DDBJ databases">
        <title>Expanding our view of genomic diversity in Candidatus Accumulibacter clades.</title>
        <authorList>
            <person name="Skennerton C.T."/>
            <person name="Barr J.J."/>
            <person name="Slater F.R."/>
            <person name="Bond P.L."/>
            <person name="Tyson G.W."/>
        </authorList>
    </citation>
    <scope>NUCLEOTIDE SEQUENCE [LARGE SCALE GENOMIC DNA]</scope>
    <source>
        <strain evidence="2">SK-01</strain>
    </source>
</reference>
<comment type="caution">
    <text evidence="1">The sequence shown here is derived from an EMBL/GenBank/DDBJ whole genome shotgun (WGS) entry which is preliminary data.</text>
</comment>
<name>A0A084Y260_9PROT</name>
<protein>
    <submittedName>
        <fullName evidence="1">Uncharacterized protein</fullName>
    </submittedName>
</protein>
<dbReference type="EMBL" id="JDSS02000019">
    <property type="protein sequence ID" value="KFB68804.1"/>
    <property type="molecule type" value="Genomic_DNA"/>
</dbReference>
<evidence type="ECO:0000313" key="2">
    <source>
        <dbReference type="Proteomes" id="UP000019812"/>
    </source>
</evidence>
<organism evidence="1 2">
    <name type="scientific">Candidatus Accumulibacter vicinus</name>
    <dbReference type="NCBI Taxonomy" id="2954382"/>
    <lineage>
        <taxon>Bacteria</taxon>
        <taxon>Pseudomonadati</taxon>
        <taxon>Pseudomonadota</taxon>
        <taxon>Betaproteobacteria</taxon>
        <taxon>Candidatus Accumulibacter</taxon>
    </lineage>
</organism>